<protein>
    <submittedName>
        <fullName evidence="1">DNA-directed RNA polymerase III subunit RPC4 protein</fullName>
    </submittedName>
</protein>
<proteinExistence type="predicted"/>
<comment type="caution">
    <text evidence="1">The sequence shown here is derived from an EMBL/GenBank/DDBJ whole genome shotgun (WGS) entry which is preliminary data.</text>
</comment>
<keyword evidence="1" id="KW-0240">DNA-directed RNA polymerase</keyword>
<accession>A0ACB7VFA9</accession>
<evidence type="ECO:0000313" key="2">
    <source>
        <dbReference type="Proteomes" id="UP000827976"/>
    </source>
</evidence>
<gene>
    <name evidence="1" type="ORF">IHE45_09G063100</name>
</gene>
<dbReference type="Proteomes" id="UP000827976">
    <property type="component" value="Chromosome 9"/>
</dbReference>
<reference evidence="2" key="1">
    <citation type="journal article" date="2022" name="Nat. Commun.">
        <title>Chromosome evolution and the genetic basis of agronomically important traits in greater yam.</title>
        <authorList>
            <person name="Bredeson J.V."/>
            <person name="Lyons J.B."/>
            <person name="Oniyinde I.O."/>
            <person name="Okereke N.R."/>
            <person name="Kolade O."/>
            <person name="Nnabue I."/>
            <person name="Nwadili C.O."/>
            <person name="Hribova E."/>
            <person name="Parker M."/>
            <person name="Nwogha J."/>
            <person name="Shu S."/>
            <person name="Carlson J."/>
            <person name="Kariba R."/>
            <person name="Muthemba S."/>
            <person name="Knop K."/>
            <person name="Barton G.J."/>
            <person name="Sherwood A.V."/>
            <person name="Lopez-Montes A."/>
            <person name="Asiedu R."/>
            <person name="Jamnadass R."/>
            <person name="Muchugi A."/>
            <person name="Goodstein D."/>
            <person name="Egesi C.N."/>
            <person name="Featherston J."/>
            <person name="Asfaw A."/>
            <person name="Simpson G.G."/>
            <person name="Dolezel J."/>
            <person name="Hendre P.S."/>
            <person name="Van Deynze A."/>
            <person name="Kumar P.L."/>
            <person name="Obidiegwu J.E."/>
            <person name="Bhattacharjee R."/>
            <person name="Rokhsar D.S."/>
        </authorList>
    </citation>
    <scope>NUCLEOTIDE SEQUENCE [LARGE SCALE GENOMIC DNA]</scope>
    <source>
        <strain evidence="2">cv. TDa95/00328</strain>
    </source>
</reference>
<evidence type="ECO:0000313" key="1">
    <source>
        <dbReference type="EMBL" id="KAH7672549.1"/>
    </source>
</evidence>
<keyword evidence="2" id="KW-1185">Reference proteome</keyword>
<sequence>MKNESNASSPAMKPMKFAPKIVPRKVAKAVIPKSEPVDSKNDVIDKELLSKLSSVKNEGPGRRMPNNDRKFAFAMGSDSTKARSFGKPRLGYDGDVYNASGSKKEKEYIEPWDYSHSYYPVTLPLRRPYMGDPETLDEEEFSQNSTSTTFDESLIDPTDELELLEKSEEAQMLLFQFPKHFSVPKVSAGDAKGKSVLSEEDNTEIKEHNARKGCTLKELPAGLMGKLLVYRSGAVKLKLGESLFDVSPGSDCGFAQEVTAIRTDMKQCCVLGELSKRAIVTPDVDSLFNSMEHTGHS</sequence>
<organism evidence="1 2">
    <name type="scientific">Dioscorea alata</name>
    <name type="common">Purple yam</name>
    <dbReference type="NCBI Taxonomy" id="55571"/>
    <lineage>
        <taxon>Eukaryota</taxon>
        <taxon>Viridiplantae</taxon>
        <taxon>Streptophyta</taxon>
        <taxon>Embryophyta</taxon>
        <taxon>Tracheophyta</taxon>
        <taxon>Spermatophyta</taxon>
        <taxon>Magnoliopsida</taxon>
        <taxon>Liliopsida</taxon>
        <taxon>Dioscoreales</taxon>
        <taxon>Dioscoreaceae</taxon>
        <taxon>Dioscorea</taxon>
    </lineage>
</organism>
<keyword evidence="1" id="KW-0804">Transcription</keyword>
<name>A0ACB7VFA9_DIOAL</name>
<dbReference type="EMBL" id="CM037019">
    <property type="protein sequence ID" value="KAH7672549.1"/>
    <property type="molecule type" value="Genomic_DNA"/>
</dbReference>